<dbReference type="EMBL" id="JAAPAO010000509">
    <property type="protein sequence ID" value="KAF4658110.1"/>
    <property type="molecule type" value="Genomic_DNA"/>
</dbReference>
<dbReference type="Proteomes" id="UP000591131">
    <property type="component" value="Unassembled WGS sequence"/>
</dbReference>
<feature type="transmembrane region" description="Helical" evidence="1">
    <location>
        <begin position="78"/>
        <end position="96"/>
    </location>
</feature>
<accession>A0A7J6LGI6</accession>
<reference evidence="2 3" key="1">
    <citation type="submission" date="2020-04" db="EMBL/GenBank/DDBJ databases">
        <title>Perkinsus chesapeaki whole genome sequence.</title>
        <authorList>
            <person name="Bogema D.R."/>
        </authorList>
    </citation>
    <scope>NUCLEOTIDE SEQUENCE [LARGE SCALE GENOMIC DNA]</scope>
    <source>
        <strain evidence="2">ATCC PRA-425</strain>
    </source>
</reference>
<evidence type="ECO:0000313" key="3">
    <source>
        <dbReference type="Proteomes" id="UP000591131"/>
    </source>
</evidence>
<protein>
    <submittedName>
        <fullName evidence="2">Uncharacterized protein</fullName>
    </submittedName>
</protein>
<keyword evidence="1" id="KW-0812">Transmembrane</keyword>
<gene>
    <name evidence="2" type="ORF">FOL47_008157</name>
</gene>
<comment type="caution">
    <text evidence="2">The sequence shown here is derived from an EMBL/GenBank/DDBJ whole genome shotgun (WGS) entry which is preliminary data.</text>
</comment>
<dbReference type="AlphaFoldDB" id="A0A7J6LGI6"/>
<evidence type="ECO:0000313" key="2">
    <source>
        <dbReference type="EMBL" id="KAF4658110.1"/>
    </source>
</evidence>
<proteinExistence type="predicted"/>
<keyword evidence="1" id="KW-0472">Membrane</keyword>
<organism evidence="2 3">
    <name type="scientific">Perkinsus chesapeaki</name>
    <name type="common">Clam parasite</name>
    <name type="synonym">Perkinsus andrewsi</name>
    <dbReference type="NCBI Taxonomy" id="330153"/>
    <lineage>
        <taxon>Eukaryota</taxon>
        <taxon>Sar</taxon>
        <taxon>Alveolata</taxon>
        <taxon>Perkinsozoa</taxon>
        <taxon>Perkinsea</taxon>
        <taxon>Perkinsida</taxon>
        <taxon>Perkinsidae</taxon>
        <taxon>Perkinsus</taxon>
    </lineage>
</organism>
<sequence length="113" mass="12431">MPCPFSYLPVCAAGIFGGAGVLAAVDERYWTYSATMGIIGYLKVSLLPCKIHSRSAPLLAFAINDMSKDKWMLSRRSMAYFMAGGLSFAMGAYLLLKKPWLRTAKNLSLEHDS</sequence>
<keyword evidence="1" id="KW-1133">Transmembrane helix</keyword>
<evidence type="ECO:0000256" key="1">
    <source>
        <dbReference type="SAM" id="Phobius"/>
    </source>
</evidence>
<keyword evidence="3" id="KW-1185">Reference proteome</keyword>
<name>A0A7J6LGI6_PERCH</name>